<sequence>MKETPPDIIPFKSPDPSRGTNRPQPPSFKFVGPSAVTKHDRVFFQRPEFEAILNLYGKMVASGHWKDYAIDSTSSDASFAIYQHAHDRPLYIIRKTPKLAARQGAYSLISAQGKILKRGADLDRLLSYFNKALIKLIR</sequence>
<evidence type="ECO:0000313" key="3">
    <source>
        <dbReference type="Proteomes" id="UP000229730"/>
    </source>
</evidence>
<dbReference type="EMBL" id="PDEM01000024">
    <property type="protein sequence ID" value="PHZ84504.1"/>
    <property type="molecule type" value="Genomic_DNA"/>
</dbReference>
<comment type="caution">
    <text evidence="2">The sequence shown here is derived from an EMBL/GenBank/DDBJ whole genome shotgun (WGS) entry which is preliminary data.</text>
</comment>
<keyword evidence="3" id="KW-1185">Reference proteome</keyword>
<dbReference type="Proteomes" id="UP000229730">
    <property type="component" value="Unassembled WGS sequence"/>
</dbReference>
<gene>
    <name evidence="2" type="ORF">CRD36_11910</name>
</gene>
<dbReference type="InterPro" id="IPR021252">
    <property type="entry name" value="DUF2794"/>
</dbReference>
<organism evidence="2 3">
    <name type="scientific">Paremcibacter congregatus</name>
    <dbReference type="NCBI Taxonomy" id="2043170"/>
    <lineage>
        <taxon>Bacteria</taxon>
        <taxon>Pseudomonadati</taxon>
        <taxon>Pseudomonadota</taxon>
        <taxon>Alphaproteobacteria</taxon>
        <taxon>Emcibacterales</taxon>
        <taxon>Emcibacteraceae</taxon>
        <taxon>Paremcibacter</taxon>
    </lineage>
</organism>
<feature type="region of interest" description="Disordered" evidence="1">
    <location>
        <begin position="1"/>
        <end position="31"/>
    </location>
</feature>
<dbReference type="Pfam" id="PF10984">
    <property type="entry name" value="DUF2794"/>
    <property type="match status" value="1"/>
</dbReference>
<dbReference type="InParanoid" id="A0A2G4YQA3"/>
<reference evidence="2 3" key="1">
    <citation type="submission" date="2017-10" db="EMBL/GenBank/DDBJ databases">
        <title>Frigbacter circumglobatus gen. nov. sp. nov., isolated from sediment cultured in situ.</title>
        <authorList>
            <person name="Zhao Z."/>
        </authorList>
    </citation>
    <scope>NUCLEOTIDE SEQUENCE [LARGE SCALE GENOMIC DNA]</scope>
    <source>
        <strain evidence="2 3">ZYL</strain>
    </source>
</reference>
<dbReference type="RefSeq" id="WP_099473512.1">
    <property type="nucleotide sequence ID" value="NZ_CP041025.1"/>
</dbReference>
<name>A0A2G4YQA3_9PROT</name>
<evidence type="ECO:0008006" key="4">
    <source>
        <dbReference type="Google" id="ProtNLM"/>
    </source>
</evidence>
<protein>
    <recommendedName>
        <fullName evidence="4">DUF2794 domain-containing protein</fullName>
    </recommendedName>
</protein>
<accession>A0A2G4YQA3</accession>
<proteinExistence type="predicted"/>
<evidence type="ECO:0000256" key="1">
    <source>
        <dbReference type="SAM" id="MobiDB-lite"/>
    </source>
</evidence>
<dbReference type="AlphaFoldDB" id="A0A2G4YQA3"/>
<evidence type="ECO:0000313" key="2">
    <source>
        <dbReference type="EMBL" id="PHZ84504.1"/>
    </source>
</evidence>
<dbReference type="OrthoDB" id="7159482at2"/>